<dbReference type="AlphaFoldDB" id="A0A251X0V3"/>
<protein>
    <recommendedName>
        <fullName evidence="2">SH3b domain-containing protein</fullName>
    </recommendedName>
</protein>
<evidence type="ECO:0000313" key="3">
    <source>
        <dbReference type="EMBL" id="OUD10216.1"/>
    </source>
</evidence>
<evidence type="ECO:0000256" key="1">
    <source>
        <dbReference type="SAM" id="SignalP"/>
    </source>
</evidence>
<feature type="chain" id="PRO_5012197142" description="SH3b domain-containing protein" evidence="1">
    <location>
        <begin position="24"/>
        <end position="226"/>
    </location>
</feature>
<evidence type="ECO:0000259" key="2">
    <source>
        <dbReference type="PROSITE" id="PS51781"/>
    </source>
</evidence>
<proteinExistence type="predicted"/>
<gene>
    <name evidence="3" type="ORF">BVC71_01505</name>
</gene>
<feature type="signal peptide" evidence="1">
    <location>
        <begin position="1"/>
        <end position="23"/>
    </location>
</feature>
<dbReference type="Pfam" id="PF08239">
    <property type="entry name" value="SH3_3"/>
    <property type="match status" value="1"/>
</dbReference>
<dbReference type="RefSeq" id="WP_086449867.1">
    <property type="nucleotide sequence ID" value="NZ_MSPP01000001.1"/>
</dbReference>
<dbReference type="InterPro" id="IPR003646">
    <property type="entry name" value="SH3-like_bac-type"/>
</dbReference>
<evidence type="ECO:0000313" key="4">
    <source>
        <dbReference type="Proteomes" id="UP000194664"/>
    </source>
</evidence>
<sequence length="226" mass="23011">MKPIKTALMGSAIALMAAAPATAQSLSATAATDLNVRSGPGAWYEPVTVIPGGEMAMVDGCLSNAEWCEVTYDGVQGWSYAPYLTINEGEEFVTLPQATVTTVETIEMVDVEATEAEETGAGLAGGAVGALIAYGLGGPVGVIAATGMMGAAAGAATVEPTTETITYIETNPVEAVWLNGEVVVGAGIPETVTTYDTPEVAFDYLNVNGQTVVIDAETNVIVDVIG</sequence>
<dbReference type="Gene3D" id="2.30.30.40">
    <property type="entry name" value="SH3 Domains"/>
    <property type="match status" value="1"/>
</dbReference>
<name>A0A251X0V3_9RHOB</name>
<keyword evidence="1" id="KW-0732">Signal</keyword>
<comment type="caution">
    <text evidence="3">The sequence shown here is derived from an EMBL/GenBank/DDBJ whole genome shotgun (WGS) entry which is preliminary data.</text>
</comment>
<dbReference type="EMBL" id="MSPP01000001">
    <property type="protein sequence ID" value="OUD10216.1"/>
    <property type="molecule type" value="Genomic_DNA"/>
</dbReference>
<dbReference type="OrthoDB" id="102964at2"/>
<keyword evidence="4" id="KW-1185">Reference proteome</keyword>
<dbReference type="Proteomes" id="UP000194664">
    <property type="component" value="Unassembled WGS sequence"/>
</dbReference>
<reference evidence="3 4" key="1">
    <citation type="submission" date="2016-12" db="EMBL/GenBank/DDBJ databases">
        <title>The draft genome sequence of HSLHS2.</title>
        <authorList>
            <person name="Hu D."/>
            <person name="Wang L."/>
            <person name="Shao Z."/>
        </authorList>
    </citation>
    <scope>NUCLEOTIDE SEQUENCE [LARGE SCALE GENOMIC DNA]</scope>
    <source>
        <strain evidence="3">MCCC 1A06712</strain>
    </source>
</reference>
<accession>A0A251X0V3</accession>
<feature type="domain" description="SH3b" evidence="2">
    <location>
        <begin position="23"/>
        <end position="88"/>
    </location>
</feature>
<dbReference type="PROSITE" id="PS51781">
    <property type="entry name" value="SH3B"/>
    <property type="match status" value="1"/>
</dbReference>
<dbReference type="InterPro" id="IPR009642">
    <property type="entry name" value="DUF1236"/>
</dbReference>
<dbReference type="Pfam" id="PF06823">
    <property type="entry name" value="DUF1236"/>
    <property type="match status" value="1"/>
</dbReference>
<organism evidence="3 4">
    <name type="scientific">Marivivens niveibacter</name>
    <dbReference type="NCBI Taxonomy" id="1930667"/>
    <lineage>
        <taxon>Bacteria</taxon>
        <taxon>Pseudomonadati</taxon>
        <taxon>Pseudomonadota</taxon>
        <taxon>Alphaproteobacteria</taxon>
        <taxon>Rhodobacterales</taxon>
        <taxon>Paracoccaceae</taxon>
        <taxon>Marivivens group</taxon>
        <taxon>Marivivens</taxon>
    </lineage>
</organism>